<evidence type="ECO:0000313" key="2">
    <source>
        <dbReference type="EMBL" id="VDP45764.1"/>
    </source>
</evidence>
<keyword evidence="3" id="KW-1185">Reference proteome</keyword>
<proteinExistence type="predicted"/>
<reference evidence="2 3" key="2">
    <citation type="submission" date="2018-11" db="EMBL/GenBank/DDBJ databases">
        <authorList>
            <consortium name="Pathogen Informatics"/>
        </authorList>
    </citation>
    <scope>NUCLEOTIDE SEQUENCE [LARGE SCALE GENOMIC DNA]</scope>
    <source>
        <strain evidence="2">Dakar</strain>
        <strain evidence="3">Dakar, Senegal</strain>
    </source>
</reference>
<dbReference type="Proteomes" id="UP000279833">
    <property type="component" value="Unassembled WGS sequence"/>
</dbReference>
<gene>
    <name evidence="2" type="ORF">SCUD_LOCUS11720</name>
</gene>
<feature type="transmembrane region" description="Helical" evidence="1">
    <location>
        <begin position="7"/>
        <end position="25"/>
    </location>
</feature>
<keyword evidence="1" id="KW-0472">Membrane</keyword>
<reference evidence="4" key="1">
    <citation type="submission" date="2016-06" db="UniProtKB">
        <authorList>
            <consortium name="WormBaseParasite"/>
        </authorList>
    </citation>
    <scope>IDENTIFICATION</scope>
</reference>
<evidence type="ECO:0000256" key="1">
    <source>
        <dbReference type="SAM" id="Phobius"/>
    </source>
</evidence>
<protein>
    <submittedName>
        <fullName evidence="2 4">Uncharacterized protein</fullName>
    </submittedName>
</protein>
<sequence length="35" mass="4258">MIMIYRQFVVVLLLSVNFVVVIYSMRKQVYLTDLY</sequence>
<dbReference type="AlphaFoldDB" id="A0A183K9N7"/>
<dbReference type="EMBL" id="UZAK01034600">
    <property type="protein sequence ID" value="VDP45764.1"/>
    <property type="molecule type" value="Genomic_DNA"/>
</dbReference>
<name>A0A183K9N7_9TREM</name>
<evidence type="ECO:0000313" key="4">
    <source>
        <dbReference type="WBParaSite" id="SCUD_0001172001-mRNA-1"/>
    </source>
</evidence>
<keyword evidence="1" id="KW-0812">Transmembrane</keyword>
<accession>A0A183K9N7</accession>
<evidence type="ECO:0000313" key="3">
    <source>
        <dbReference type="Proteomes" id="UP000279833"/>
    </source>
</evidence>
<dbReference type="WBParaSite" id="SCUD_0001172001-mRNA-1">
    <property type="protein sequence ID" value="SCUD_0001172001-mRNA-1"/>
    <property type="gene ID" value="SCUD_0001172001"/>
</dbReference>
<organism evidence="4">
    <name type="scientific">Schistosoma curassoni</name>
    <dbReference type="NCBI Taxonomy" id="6186"/>
    <lineage>
        <taxon>Eukaryota</taxon>
        <taxon>Metazoa</taxon>
        <taxon>Spiralia</taxon>
        <taxon>Lophotrochozoa</taxon>
        <taxon>Platyhelminthes</taxon>
        <taxon>Trematoda</taxon>
        <taxon>Digenea</taxon>
        <taxon>Strigeidida</taxon>
        <taxon>Schistosomatoidea</taxon>
        <taxon>Schistosomatidae</taxon>
        <taxon>Schistosoma</taxon>
    </lineage>
</organism>
<keyword evidence="1" id="KW-1133">Transmembrane helix</keyword>